<organism evidence="1 2">
    <name type="scientific">Emticicia aquatilis</name>
    <dbReference type="NCBI Taxonomy" id="1537369"/>
    <lineage>
        <taxon>Bacteria</taxon>
        <taxon>Pseudomonadati</taxon>
        <taxon>Bacteroidota</taxon>
        <taxon>Cytophagia</taxon>
        <taxon>Cytophagales</taxon>
        <taxon>Leadbetterellaceae</taxon>
        <taxon>Emticicia</taxon>
    </lineage>
</organism>
<dbReference type="AlphaFoldDB" id="A0A916YZ35"/>
<keyword evidence="2" id="KW-1185">Reference proteome</keyword>
<reference evidence="1" key="1">
    <citation type="journal article" date="2014" name="Int. J. Syst. Evol. Microbiol.">
        <title>Complete genome sequence of Corynebacterium casei LMG S-19264T (=DSM 44701T), isolated from a smear-ripened cheese.</title>
        <authorList>
            <consortium name="US DOE Joint Genome Institute (JGI-PGF)"/>
            <person name="Walter F."/>
            <person name="Albersmeier A."/>
            <person name="Kalinowski J."/>
            <person name="Ruckert C."/>
        </authorList>
    </citation>
    <scope>NUCLEOTIDE SEQUENCE</scope>
    <source>
        <strain evidence="1">CGMCC 1.15958</strain>
    </source>
</reference>
<proteinExistence type="predicted"/>
<accession>A0A916YZ35</accession>
<evidence type="ECO:0000313" key="1">
    <source>
        <dbReference type="EMBL" id="GGD68426.1"/>
    </source>
</evidence>
<reference evidence="1" key="2">
    <citation type="submission" date="2020-09" db="EMBL/GenBank/DDBJ databases">
        <authorList>
            <person name="Sun Q."/>
            <person name="Zhou Y."/>
        </authorList>
    </citation>
    <scope>NUCLEOTIDE SEQUENCE</scope>
    <source>
        <strain evidence="1">CGMCC 1.15958</strain>
    </source>
</reference>
<evidence type="ECO:0000313" key="2">
    <source>
        <dbReference type="Proteomes" id="UP000609064"/>
    </source>
</evidence>
<name>A0A916YZ35_9BACT</name>
<dbReference type="EMBL" id="BMKK01000007">
    <property type="protein sequence ID" value="GGD68426.1"/>
    <property type="molecule type" value="Genomic_DNA"/>
</dbReference>
<dbReference type="Proteomes" id="UP000609064">
    <property type="component" value="Unassembled WGS sequence"/>
</dbReference>
<protein>
    <submittedName>
        <fullName evidence="1">Uncharacterized protein</fullName>
    </submittedName>
</protein>
<dbReference type="RefSeq" id="WP_188767905.1">
    <property type="nucleotide sequence ID" value="NZ_BMKK01000007.1"/>
</dbReference>
<comment type="caution">
    <text evidence="1">The sequence shown here is derived from an EMBL/GenBank/DDBJ whole genome shotgun (WGS) entry which is preliminary data.</text>
</comment>
<gene>
    <name evidence="1" type="ORF">GCM10011514_35660</name>
</gene>
<sequence>MAESEGENKLPEVPKPPQNRVLMDSKYSDDELDIDFRMGRKNTFDYISKEARESYIFTEICKCISITLELFDKVTDDYLLKNYIKLTFSIFLSKSNLYSNLTKSESIDVITSFIEFLDNIIIKFNLEEEEIDRLLKLINQLFNEYKGDNSSTIMFEQKWKF</sequence>